<sequence length="120" mass="14069">MSVFEERPLVEHDQDFYEYEQEGGWCGCFRSALGYRWQRLRPEDDNDGGGGGGVWVMNKLRKMKEASEVIGGPKWKKTFIRKINCNRKQKIRFQYDEHSYALNFDSGSNSEEDEDLDFPS</sequence>
<name>A0AAE1J974_9FABA</name>
<dbReference type="PANTHER" id="PTHR47076:SF8">
    <property type="entry name" value="IS10 TRANSPOSASE"/>
    <property type="match status" value="1"/>
</dbReference>
<dbReference type="EMBL" id="JAWXYG010000008">
    <property type="protein sequence ID" value="KAK4265308.1"/>
    <property type="molecule type" value="Genomic_DNA"/>
</dbReference>
<keyword evidence="2" id="KW-1185">Reference proteome</keyword>
<proteinExistence type="predicted"/>
<evidence type="ECO:0000313" key="2">
    <source>
        <dbReference type="Proteomes" id="UP001293593"/>
    </source>
</evidence>
<evidence type="ECO:0000313" key="1">
    <source>
        <dbReference type="EMBL" id="KAK4265308.1"/>
    </source>
</evidence>
<protein>
    <submittedName>
        <fullName evidence="1">Uncharacterized protein</fullName>
    </submittedName>
</protein>
<dbReference type="PANTHER" id="PTHR47076">
    <property type="entry name" value="NHL DOMAIN PROTEIN"/>
    <property type="match status" value="1"/>
</dbReference>
<dbReference type="Proteomes" id="UP001293593">
    <property type="component" value="Unassembled WGS sequence"/>
</dbReference>
<dbReference type="AlphaFoldDB" id="A0AAE1J974"/>
<gene>
    <name evidence="1" type="ORF">QN277_026376</name>
</gene>
<comment type="caution">
    <text evidence="1">The sequence shown here is derived from an EMBL/GenBank/DDBJ whole genome shotgun (WGS) entry which is preliminary data.</text>
</comment>
<organism evidence="1 2">
    <name type="scientific">Acacia crassicarpa</name>
    <name type="common">northern wattle</name>
    <dbReference type="NCBI Taxonomy" id="499986"/>
    <lineage>
        <taxon>Eukaryota</taxon>
        <taxon>Viridiplantae</taxon>
        <taxon>Streptophyta</taxon>
        <taxon>Embryophyta</taxon>
        <taxon>Tracheophyta</taxon>
        <taxon>Spermatophyta</taxon>
        <taxon>Magnoliopsida</taxon>
        <taxon>eudicotyledons</taxon>
        <taxon>Gunneridae</taxon>
        <taxon>Pentapetalae</taxon>
        <taxon>rosids</taxon>
        <taxon>fabids</taxon>
        <taxon>Fabales</taxon>
        <taxon>Fabaceae</taxon>
        <taxon>Caesalpinioideae</taxon>
        <taxon>mimosoid clade</taxon>
        <taxon>Acacieae</taxon>
        <taxon>Acacia</taxon>
    </lineage>
</organism>
<reference evidence="1" key="1">
    <citation type="submission" date="2023-10" db="EMBL/GenBank/DDBJ databases">
        <title>Chromosome-level genome of the transformable northern wattle, Acacia crassicarpa.</title>
        <authorList>
            <person name="Massaro I."/>
            <person name="Sinha N.R."/>
            <person name="Poethig S."/>
            <person name="Leichty A.R."/>
        </authorList>
    </citation>
    <scope>NUCLEOTIDE SEQUENCE</scope>
    <source>
        <strain evidence="1">Acra3RX</strain>
        <tissue evidence="1">Leaf</tissue>
    </source>
</reference>
<accession>A0AAE1J974</accession>